<sequence length="39" mass="4456">MEENSRFSHGTKCKRLLNSCLFVYSKFLGIFSTVVALDN</sequence>
<accession>I7G6A8</accession>
<feature type="transmembrane region" description="Helical" evidence="1">
    <location>
        <begin position="16"/>
        <end position="37"/>
    </location>
</feature>
<name>I7G6A8_MACFA</name>
<protein>
    <submittedName>
        <fullName evidence="2">Macaca fascicularis brain cDNA clone: QflA-19549, similar to human mitogen-activated protein kinase kinase kinase 7(MAP3K7), transcript variant D, mRNA, RefSeq: NM_145333.1</fullName>
    </submittedName>
</protein>
<dbReference type="AlphaFoldDB" id="I7G6A8"/>
<evidence type="ECO:0000256" key="1">
    <source>
        <dbReference type="SAM" id="Phobius"/>
    </source>
</evidence>
<organism evidence="2">
    <name type="scientific">Macaca fascicularis</name>
    <name type="common">Crab-eating macaque</name>
    <name type="synonym">Cynomolgus monkey</name>
    <dbReference type="NCBI Taxonomy" id="9541"/>
    <lineage>
        <taxon>Eukaryota</taxon>
        <taxon>Metazoa</taxon>
        <taxon>Chordata</taxon>
        <taxon>Craniata</taxon>
        <taxon>Vertebrata</taxon>
        <taxon>Euteleostomi</taxon>
        <taxon>Mammalia</taxon>
        <taxon>Eutheria</taxon>
        <taxon>Euarchontoglires</taxon>
        <taxon>Primates</taxon>
        <taxon>Haplorrhini</taxon>
        <taxon>Catarrhini</taxon>
        <taxon>Cercopithecidae</taxon>
        <taxon>Cercopithecinae</taxon>
        <taxon>Macaca</taxon>
    </lineage>
</organism>
<keyword evidence="2" id="KW-0418">Kinase</keyword>
<keyword evidence="1" id="KW-0472">Membrane</keyword>
<reference evidence="2" key="1">
    <citation type="journal article" date="2007" name="PLoS Biol.">
        <title>Rate of evolution in brain-expressed genes in humans and other primates.</title>
        <authorList>
            <person name="Wang H.-Y."/>
            <person name="Chien H.-C."/>
            <person name="Osada N."/>
            <person name="Hashimoto K."/>
            <person name="Sugano S."/>
            <person name="Gojobori T."/>
            <person name="Chou C.-K."/>
            <person name="Tsai S.-F."/>
            <person name="Wu C.-I."/>
            <person name="Shen C.-K.J."/>
        </authorList>
    </citation>
    <scope>NUCLEOTIDE SEQUENCE</scope>
</reference>
<proteinExistence type="evidence at transcript level"/>
<keyword evidence="1" id="KW-0812">Transmembrane</keyword>
<keyword evidence="2" id="KW-0808">Transferase</keyword>
<dbReference type="EMBL" id="AB172786">
    <property type="protein sequence ID" value="BAE89848.1"/>
    <property type="molecule type" value="mRNA"/>
</dbReference>
<dbReference type="GO" id="GO:0016301">
    <property type="term" value="F:kinase activity"/>
    <property type="evidence" value="ECO:0007669"/>
    <property type="project" value="UniProtKB-KW"/>
</dbReference>
<evidence type="ECO:0000313" key="2">
    <source>
        <dbReference type="EMBL" id="BAE89848.1"/>
    </source>
</evidence>
<keyword evidence="1" id="KW-1133">Transmembrane helix</keyword>